<evidence type="ECO:0000313" key="2">
    <source>
        <dbReference type="EMBL" id="SCO80199.1"/>
    </source>
</evidence>
<protein>
    <submittedName>
        <fullName evidence="2">Uncharacterized protein</fullName>
    </submittedName>
</protein>
<accession>A0A2H3SY88</accession>
<evidence type="ECO:0000313" key="3">
    <source>
        <dbReference type="Proteomes" id="UP000219369"/>
    </source>
</evidence>
<dbReference type="EMBL" id="FMJY01000002">
    <property type="protein sequence ID" value="SCO80199.1"/>
    <property type="molecule type" value="Genomic_DNA"/>
</dbReference>
<dbReference type="VEuPathDB" id="FungiDB:FOZG_00569"/>
<feature type="region of interest" description="Disordered" evidence="1">
    <location>
        <begin position="109"/>
        <end position="157"/>
    </location>
</feature>
<dbReference type="VEuPathDB" id="FungiDB:FOIG_00387"/>
<sequence length="209" mass="23457">MSLDSRRASCHSDMRVRQLIKRFDSPKIDPKGGLGALTKTFSTAISKTWTCTKDYERRVRQPVREGLDRKVVIIDNEFDPITHELYETAIIDRVSGETLLNTLIAHTEETKSAVPSRRTQGEKGRNNQSSVEEKGVWPKPRIGTAGRAPSRKEAARIRHHTKDNISGLACVMRRPSDSQRLFGQGGIPQHLAQGQKLLPTDPSLPRKRA</sequence>
<feature type="compositionally biased region" description="Basic and acidic residues" evidence="1">
    <location>
        <begin position="119"/>
        <end position="136"/>
    </location>
</feature>
<proteinExistence type="predicted"/>
<organism evidence="2 3">
    <name type="scientific">Fusarium oxysporum</name>
    <name type="common">Fusarium vascular wilt</name>
    <dbReference type="NCBI Taxonomy" id="5507"/>
    <lineage>
        <taxon>Eukaryota</taxon>
        <taxon>Fungi</taxon>
        <taxon>Dikarya</taxon>
        <taxon>Ascomycota</taxon>
        <taxon>Pezizomycotina</taxon>
        <taxon>Sordariomycetes</taxon>
        <taxon>Hypocreomycetidae</taxon>
        <taxon>Hypocreales</taxon>
        <taxon>Nectriaceae</taxon>
        <taxon>Fusarium</taxon>
        <taxon>Fusarium oxysporum species complex</taxon>
    </lineage>
</organism>
<feature type="region of interest" description="Disordered" evidence="1">
    <location>
        <begin position="179"/>
        <end position="209"/>
    </location>
</feature>
<dbReference type="AlphaFoldDB" id="A0A2H3SY88"/>
<gene>
    <name evidence="2" type="ORF">FRV6_04412</name>
</gene>
<dbReference type="VEuPathDB" id="FungiDB:HZS61_000369"/>
<dbReference type="Proteomes" id="UP000219369">
    <property type="component" value="Unassembled WGS sequence"/>
</dbReference>
<evidence type="ECO:0000256" key="1">
    <source>
        <dbReference type="SAM" id="MobiDB-lite"/>
    </source>
</evidence>
<reference evidence="3" key="1">
    <citation type="submission" date="2016-09" db="EMBL/GenBank/DDBJ databases">
        <authorList>
            <person name="Guldener U."/>
        </authorList>
    </citation>
    <scope>NUCLEOTIDE SEQUENCE [LARGE SCALE GENOMIC DNA]</scope>
    <source>
        <strain evidence="3">V64-1</strain>
    </source>
</reference>
<dbReference type="OrthoDB" id="6077919at2759"/>
<name>A0A2H3SY88_FUSOX</name>